<reference evidence="1 2" key="1">
    <citation type="submission" date="2017-08" db="EMBL/GenBank/DDBJ databases">
        <title>WGS of Clinical strains of the CDC Group NO-1 linked to zoonotic infections in humans.</title>
        <authorList>
            <person name="Bernier A.-M."/>
            <person name="Bernard K."/>
        </authorList>
    </citation>
    <scope>NUCLEOTIDE SEQUENCE [LARGE SCALE GENOMIC DNA]</scope>
    <source>
        <strain evidence="1 2">NML00-0135</strain>
    </source>
</reference>
<proteinExistence type="predicted"/>
<dbReference type="EMBL" id="NSJB01000008">
    <property type="protein sequence ID" value="PAT36642.1"/>
    <property type="molecule type" value="Genomic_DNA"/>
</dbReference>
<evidence type="ECO:0000313" key="2">
    <source>
        <dbReference type="Proteomes" id="UP000218054"/>
    </source>
</evidence>
<sequence length="139" mass="14912">MSERDELLRQLCHAALQEVTLPPQWRRLILVGVLGQGFASMSGFCFDAAGQAHPVAPRGQSVRAMKRLAQAMADADAAAAGVAGAAEPGRLWLSCLLRIGSDGPFDADFEYHDAQRWQITPANIEQRIAEFAAMPPPGG</sequence>
<organism evidence="1 2">
    <name type="scientific">Vandammella animalimorsus</name>
    <dbReference type="NCBI Taxonomy" id="2029117"/>
    <lineage>
        <taxon>Bacteria</taxon>
        <taxon>Pseudomonadati</taxon>
        <taxon>Pseudomonadota</taxon>
        <taxon>Betaproteobacteria</taxon>
        <taxon>Burkholderiales</taxon>
        <taxon>Comamonadaceae</taxon>
        <taxon>Vandammella</taxon>
    </lineage>
</organism>
<name>A0A2A2AFY7_9BURK</name>
<gene>
    <name evidence="1" type="ORF">CK625_10295</name>
</gene>
<keyword evidence="2" id="KW-1185">Reference proteome</keyword>
<protein>
    <submittedName>
        <fullName evidence="1">Uncharacterized protein</fullName>
    </submittedName>
</protein>
<accession>A0A2A2AFY7</accession>
<dbReference type="SUPFAM" id="SSF160424">
    <property type="entry name" value="BH3703-like"/>
    <property type="match status" value="1"/>
</dbReference>
<dbReference type="AlphaFoldDB" id="A0A2A2AFY7"/>
<evidence type="ECO:0000313" key="1">
    <source>
        <dbReference type="EMBL" id="PAT36642.1"/>
    </source>
</evidence>
<dbReference type="RefSeq" id="WP_095540226.1">
    <property type="nucleotide sequence ID" value="NZ_NSJB01000008.1"/>
</dbReference>
<dbReference type="Proteomes" id="UP000218054">
    <property type="component" value="Unassembled WGS sequence"/>
</dbReference>
<comment type="caution">
    <text evidence="1">The sequence shown here is derived from an EMBL/GenBank/DDBJ whole genome shotgun (WGS) entry which is preliminary data.</text>
</comment>
<dbReference type="InterPro" id="IPR036170">
    <property type="entry name" value="YezG-like_sf"/>
</dbReference>